<protein>
    <submittedName>
        <fullName evidence="1">Uncharacterized protein</fullName>
    </submittedName>
</protein>
<sequence length="76" mass="9211">MMRINNWTCLRRPSIKLELPSIMTCPLRRDWDEDDHQHYSLQLYFSDLWGDLDLPYVCHLKPTSEEALFNFCCWMA</sequence>
<organism evidence="1 2">
    <name type="scientific">Ensete ventricosum</name>
    <name type="common">Abyssinian banana</name>
    <name type="synonym">Musa ensete</name>
    <dbReference type="NCBI Taxonomy" id="4639"/>
    <lineage>
        <taxon>Eukaryota</taxon>
        <taxon>Viridiplantae</taxon>
        <taxon>Streptophyta</taxon>
        <taxon>Embryophyta</taxon>
        <taxon>Tracheophyta</taxon>
        <taxon>Spermatophyta</taxon>
        <taxon>Magnoliopsida</taxon>
        <taxon>Liliopsida</taxon>
        <taxon>Zingiberales</taxon>
        <taxon>Musaceae</taxon>
        <taxon>Ensete</taxon>
    </lineage>
</organism>
<evidence type="ECO:0000313" key="1">
    <source>
        <dbReference type="EMBL" id="KAJ8458666.1"/>
    </source>
</evidence>
<keyword evidence="2" id="KW-1185">Reference proteome</keyword>
<dbReference type="Proteomes" id="UP001222027">
    <property type="component" value="Unassembled WGS sequence"/>
</dbReference>
<accession>A0AAV8NZF1</accession>
<proteinExistence type="predicted"/>
<dbReference type="EMBL" id="JAQQAF010000009">
    <property type="protein sequence ID" value="KAJ8458666.1"/>
    <property type="molecule type" value="Genomic_DNA"/>
</dbReference>
<comment type="caution">
    <text evidence="1">The sequence shown here is derived from an EMBL/GenBank/DDBJ whole genome shotgun (WGS) entry which is preliminary data.</text>
</comment>
<reference evidence="1 2" key="1">
    <citation type="submission" date="2022-12" db="EMBL/GenBank/DDBJ databases">
        <title>Chromosome-scale assembly of the Ensete ventricosum genome.</title>
        <authorList>
            <person name="Dussert Y."/>
            <person name="Stocks J."/>
            <person name="Wendawek A."/>
            <person name="Woldeyes F."/>
            <person name="Nichols R.A."/>
            <person name="Borrell J.S."/>
        </authorList>
    </citation>
    <scope>NUCLEOTIDE SEQUENCE [LARGE SCALE GENOMIC DNA]</scope>
    <source>
        <strain evidence="2">cv. Maze</strain>
        <tissue evidence="1">Seeds</tissue>
    </source>
</reference>
<dbReference type="AlphaFoldDB" id="A0AAV8NZF1"/>
<name>A0AAV8NZF1_ENSVE</name>
<gene>
    <name evidence="1" type="ORF">OPV22_031592</name>
</gene>
<evidence type="ECO:0000313" key="2">
    <source>
        <dbReference type="Proteomes" id="UP001222027"/>
    </source>
</evidence>